<accession>A0A8J6NWM6</accession>
<evidence type="ECO:0000313" key="9">
    <source>
        <dbReference type="Proteomes" id="UP000654401"/>
    </source>
</evidence>
<keyword evidence="1" id="KW-0001">2Fe-2S</keyword>
<evidence type="ECO:0000256" key="4">
    <source>
        <dbReference type="ARBA" id="ARBA00023014"/>
    </source>
</evidence>
<dbReference type="GO" id="GO:0046872">
    <property type="term" value="F:metal ion binding"/>
    <property type="evidence" value="ECO:0007669"/>
    <property type="project" value="UniProtKB-KW"/>
</dbReference>
<proteinExistence type="inferred from homology"/>
<dbReference type="GO" id="GO:0051537">
    <property type="term" value="F:2 iron, 2 sulfur cluster binding"/>
    <property type="evidence" value="ECO:0007669"/>
    <property type="project" value="UniProtKB-KW"/>
</dbReference>
<dbReference type="Pfam" id="PF00355">
    <property type="entry name" value="Rieske"/>
    <property type="match status" value="1"/>
</dbReference>
<feature type="domain" description="Rieske" evidence="7">
    <location>
        <begin position="2"/>
        <end position="97"/>
    </location>
</feature>
<keyword evidence="4" id="KW-0411">Iron-sulfur</keyword>
<dbReference type="AlphaFoldDB" id="A0A8J6NWM6"/>
<dbReference type="SUPFAM" id="SSF50022">
    <property type="entry name" value="ISP domain"/>
    <property type="match status" value="1"/>
</dbReference>
<evidence type="ECO:0000256" key="3">
    <source>
        <dbReference type="ARBA" id="ARBA00023004"/>
    </source>
</evidence>
<evidence type="ECO:0000259" key="7">
    <source>
        <dbReference type="PROSITE" id="PS51296"/>
    </source>
</evidence>
<dbReference type="PANTHER" id="PTHR21496">
    <property type="entry name" value="FERREDOXIN-RELATED"/>
    <property type="match status" value="1"/>
</dbReference>
<dbReference type="InterPro" id="IPR017941">
    <property type="entry name" value="Rieske_2Fe-2S"/>
</dbReference>
<organism evidence="8 9">
    <name type="scientific">Candidatus Thiopontia autotrophica</name>
    <dbReference type="NCBI Taxonomy" id="2841688"/>
    <lineage>
        <taxon>Bacteria</taxon>
        <taxon>Pseudomonadati</taxon>
        <taxon>Pseudomonadota</taxon>
        <taxon>Gammaproteobacteria</taxon>
        <taxon>Candidatus Thiopontia</taxon>
    </lineage>
</organism>
<keyword evidence="3" id="KW-0408">Iron</keyword>
<dbReference type="EMBL" id="JACNFK010000012">
    <property type="protein sequence ID" value="MBC8518919.1"/>
    <property type="molecule type" value="Genomic_DNA"/>
</dbReference>
<evidence type="ECO:0000256" key="1">
    <source>
        <dbReference type="ARBA" id="ARBA00022714"/>
    </source>
</evidence>
<sequence length="101" mass="11329">MKMLFQVDDLAVGKMRSYQVDGHDILVAHTESGFHAISNRCPHDVIALDLGCLEGEMVRCSLHGSRFDLSTGEAMEPPAEESVRVYPLQVKDGWVWIKLDE</sequence>
<dbReference type="Gene3D" id="2.102.10.10">
    <property type="entry name" value="Rieske [2Fe-2S] iron-sulphur domain"/>
    <property type="match status" value="1"/>
</dbReference>
<reference evidence="8 9" key="1">
    <citation type="submission" date="2020-08" db="EMBL/GenBank/DDBJ databases">
        <title>Bridging the membrane lipid divide: bacteria of the FCB group superphylum have the potential to synthesize archaeal ether lipids.</title>
        <authorList>
            <person name="Villanueva L."/>
            <person name="Von Meijenfeldt F.A.B."/>
            <person name="Westbye A.B."/>
            <person name="Yadav S."/>
            <person name="Hopmans E.C."/>
            <person name="Dutilh B.E."/>
            <person name="Sinninghe Damste J.S."/>
        </authorList>
    </citation>
    <scope>NUCLEOTIDE SEQUENCE [LARGE SCALE GENOMIC DNA]</scope>
    <source>
        <strain evidence="8">NIOZ-UU100</strain>
    </source>
</reference>
<comment type="caution">
    <text evidence="8">The sequence shown here is derived from an EMBL/GenBank/DDBJ whole genome shotgun (WGS) entry which is preliminary data.</text>
</comment>
<keyword evidence="2" id="KW-0479">Metal-binding</keyword>
<evidence type="ECO:0000256" key="5">
    <source>
        <dbReference type="ARBA" id="ARBA00034078"/>
    </source>
</evidence>
<gene>
    <name evidence="8" type="ORF">H8D24_00735</name>
</gene>
<evidence type="ECO:0000313" key="8">
    <source>
        <dbReference type="EMBL" id="MBC8518919.1"/>
    </source>
</evidence>
<dbReference type="CDD" id="cd03528">
    <property type="entry name" value="Rieske_RO_ferredoxin"/>
    <property type="match status" value="1"/>
</dbReference>
<dbReference type="InterPro" id="IPR036922">
    <property type="entry name" value="Rieske_2Fe-2S_sf"/>
</dbReference>
<evidence type="ECO:0000256" key="2">
    <source>
        <dbReference type="ARBA" id="ARBA00022723"/>
    </source>
</evidence>
<protein>
    <submittedName>
        <fullName evidence="8">Non-heme iron oxygenase ferredoxin subunit</fullName>
    </submittedName>
</protein>
<dbReference type="PROSITE" id="PS51296">
    <property type="entry name" value="RIESKE"/>
    <property type="match status" value="1"/>
</dbReference>
<dbReference type="PANTHER" id="PTHR21496:SF0">
    <property type="entry name" value="RIESKE DOMAIN-CONTAINING PROTEIN"/>
    <property type="match status" value="1"/>
</dbReference>
<dbReference type="Proteomes" id="UP000654401">
    <property type="component" value="Unassembled WGS sequence"/>
</dbReference>
<name>A0A8J6NWM6_9GAMM</name>
<comment type="similarity">
    <text evidence="6">Belongs to the bacterial ring-hydroxylating dioxygenase ferredoxin component family.</text>
</comment>
<evidence type="ECO:0000256" key="6">
    <source>
        <dbReference type="ARBA" id="ARBA00038001"/>
    </source>
</evidence>
<comment type="cofactor">
    <cofactor evidence="5">
        <name>[2Fe-2S] cluster</name>
        <dbReference type="ChEBI" id="CHEBI:190135"/>
    </cofactor>
</comment>